<reference evidence="4 5" key="1">
    <citation type="journal article" date="2013" name="Genome Announc.">
        <title>Draft Genome Sequence of Desulfotignum phosphitoxidans DSM 13687 Strain FiPS-3.</title>
        <authorList>
            <person name="Poehlein A."/>
            <person name="Daniel R."/>
            <person name="Simeonova D.D."/>
        </authorList>
    </citation>
    <scope>NUCLEOTIDE SEQUENCE [LARGE SCALE GENOMIC DNA]</scope>
    <source>
        <strain evidence="4 5">DSM 13687</strain>
    </source>
</reference>
<gene>
    <name evidence="4" type="ORF">Dpo_3c00780</name>
</gene>
<dbReference type="SUPFAM" id="SSF53850">
    <property type="entry name" value="Periplasmic binding protein-like II"/>
    <property type="match status" value="1"/>
</dbReference>
<comment type="caution">
    <text evidence="4">The sequence shown here is derived from an EMBL/GenBank/DDBJ whole genome shotgun (WGS) entry which is preliminary data.</text>
</comment>
<dbReference type="Pfam" id="PF00497">
    <property type="entry name" value="SBP_bac_3"/>
    <property type="match status" value="1"/>
</dbReference>
<dbReference type="PANTHER" id="PTHR35936">
    <property type="entry name" value="MEMBRANE-BOUND LYTIC MUREIN TRANSGLYCOSYLASE F"/>
    <property type="match status" value="1"/>
</dbReference>
<protein>
    <submittedName>
        <fullName evidence="4">ABC transporter periplasmic substrate binding protein</fullName>
    </submittedName>
</protein>
<dbReference type="Gene3D" id="3.40.190.10">
    <property type="entry name" value="Periplasmic binding protein-like II"/>
    <property type="match status" value="2"/>
</dbReference>
<dbReference type="PANTHER" id="PTHR35936:SF25">
    <property type="entry name" value="ABC TRANSPORTER SUBSTRATE-BINDING PROTEIN"/>
    <property type="match status" value="1"/>
</dbReference>
<dbReference type="RefSeq" id="WP_006965264.1">
    <property type="nucleotide sequence ID" value="NZ_APJX01000003.1"/>
</dbReference>
<dbReference type="OrthoDB" id="5421182at2"/>
<evidence type="ECO:0000256" key="2">
    <source>
        <dbReference type="SAM" id="SignalP"/>
    </source>
</evidence>
<organism evidence="4 5">
    <name type="scientific">Desulfotignum phosphitoxidans DSM 13687</name>
    <dbReference type="NCBI Taxonomy" id="1286635"/>
    <lineage>
        <taxon>Bacteria</taxon>
        <taxon>Pseudomonadati</taxon>
        <taxon>Thermodesulfobacteriota</taxon>
        <taxon>Desulfobacteria</taxon>
        <taxon>Desulfobacterales</taxon>
        <taxon>Desulfobacteraceae</taxon>
        <taxon>Desulfotignum</taxon>
    </lineage>
</organism>
<feature type="chain" id="PRO_5004497592" evidence="2">
    <location>
        <begin position="25"/>
        <end position="261"/>
    </location>
</feature>
<proteinExistence type="predicted"/>
<keyword evidence="1 2" id="KW-0732">Signal</keyword>
<evidence type="ECO:0000259" key="3">
    <source>
        <dbReference type="SMART" id="SM00062"/>
    </source>
</evidence>
<evidence type="ECO:0000313" key="5">
    <source>
        <dbReference type="Proteomes" id="UP000014216"/>
    </source>
</evidence>
<name>S0G697_9BACT</name>
<feature type="signal peptide" evidence="2">
    <location>
        <begin position="1"/>
        <end position="24"/>
    </location>
</feature>
<accession>S0G697</accession>
<dbReference type="AlphaFoldDB" id="S0G697"/>
<sequence length="261" mass="29088">MAKTLTRLLVLLVLAIHPVCLALADEILLAADPWCPYNCGGQEEHSGFMVDIARAVFEKNGHRVIYVTVPWARAIHGTRTGQYDGIIGAGRTETPDFVFPDIEQGLACHTFYVKKGNPWQYDGPASLDHVTLGVIRNYSYGTLFDTYIRQHQADLAKVQVISGESGLALNIRKLVAGRIEVLIEDRAVFQYFLHKKGIPDDFARAGTAAMEPVYIAFSPISADARKYADMLTREMAELRRSGALSDILKQYGLTDWRDVDK</sequence>
<dbReference type="InterPro" id="IPR001638">
    <property type="entry name" value="Solute-binding_3/MltF_N"/>
</dbReference>
<feature type="domain" description="Solute-binding protein family 3/N-terminal" evidence="3">
    <location>
        <begin position="36"/>
        <end position="255"/>
    </location>
</feature>
<dbReference type="SMART" id="SM00062">
    <property type="entry name" value="PBPb"/>
    <property type="match status" value="1"/>
</dbReference>
<evidence type="ECO:0000313" key="4">
    <source>
        <dbReference type="EMBL" id="EMS79936.1"/>
    </source>
</evidence>
<dbReference type="EMBL" id="APJX01000003">
    <property type="protein sequence ID" value="EMS79936.1"/>
    <property type="molecule type" value="Genomic_DNA"/>
</dbReference>
<evidence type="ECO:0000256" key="1">
    <source>
        <dbReference type="ARBA" id="ARBA00022729"/>
    </source>
</evidence>
<dbReference type="Proteomes" id="UP000014216">
    <property type="component" value="Unassembled WGS sequence"/>
</dbReference>
<keyword evidence="5" id="KW-1185">Reference proteome</keyword>